<feature type="transmembrane region" description="Helical" evidence="1">
    <location>
        <begin position="565"/>
        <end position="588"/>
    </location>
</feature>
<name>A0ABX1SVZ0_9BIFI</name>
<dbReference type="NCBIfam" id="TIGR04226">
    <property type="entry name" value="RrgB_K2N_iso_D2"/>
    <property type="match status" value="1"/>
</dbReference>
<dbReference type="InterPro" id="IPR026466">
    <property type="entry name" value="Fim_isopep_form_D2_dom"/>
</dbReference>
<dbReference type="NCBIfam" id="TIGR01167">
    <property type="entry name" value="LPXTG_anchor"/>
    <property type="match status" value="1"/>
</dbReference>
<evidence type="ECO:0000313" key="4">
    <source>
        <dbReference type="EMBL" id="NMN02001.1"/>
    </source>
</evidence>
<feature type="chain" id="PRO_5046954501" evidence="2">
    <location>
        <begin position="37"/>
        <end position="595"/>
    </location>
</feature>
<gene>
    <name evidence="4" type="ORF">G1C94_0623</name>
</gene>
<feature type="domain" description="SpaA-like prealbumin fold" evidence="3">
    <location>
        <begin position="405"/>
        <end position="512"/>
    </location>
</feature>
<feature type="signal peptide" evidence="2">
    <location>
        <begin position="1"/>
        <end position="36"/>
    </location>
</feature>
<dbReference type="Proteomes" id="UP000553756">
    <property type="component" value="Unassembled WGS sequence"/>
</dbReference>
<evidence type="ECO:0000313" key="5">
    <source>
        <dbReference type="Proteomes" id="UP000553756"/>
    </source>
</evidence>
<dbReference type="RefSeq" id="WP_172144608.1">
    <property type="nucleotide sequence ID" value="NZ_JAAIIJ010000010.1"/>
</dbReference>
<sequence>MFEGKRFRRGCLTLIAVALVTAMLGAFGLASMSATAEPANDPVTSDSTATITVTGLETGVIGKAYRYMTLKWKDEGDVHQPVEPVYVFDDQVATWIQNSNNSSFKQYIGKNNAPTDTFRKLLHSDMRDFSDALLAAIAEGTVQLTEAGRGEEKSVAERAGEATEADESAGSSLVFTLQMGGYLIRLSNGSTCVYQPIASFIKPEWTNEGYKLKAETVNGAPGNNVEAKSKKITSTKTVTSKDEPDKIKTKAHSQIGDELNFMIKTPVPNYPQRTFNKKFGVKDQAQSGLTIKTSSIKVRISDGEMLNSGSDYSVKTFDPDGGNKGQGFTIEFNSEQYEDKLTNAGEDGQELIIEYEGELNEKAPVKGGVENWAQALILKDNYDREGEYTEVGGRPSVTTVYTYGVELTKVDAEKETKKLKDAQFKLQWKPYKNPLHNGQRTEVKVKKKSDGIYIVDPKEGTPILTSGSNGQVRIDGLGATGVYELVETKAPPGGYALPNNKPTTIDIRDEKKIGKDDSITNEPDGIPDDTSAVGGWFIVKPDEHNRLTFNITNKKADFRLPRTGAIGAVIFGVFGVVLIAVSVAVVAAHRRKARR</sequence>
<evidence type="ECO:0000259" key="3">
    <source>
        <dbReference type="Pfam" id="PF17802"/>
    </source>
</evidence>
<organism evidence="4 5">
    <name type="scientific">Bifidobacterium panos</name>
    <dbReference type="NCBI Taxonomy" id="2675321"/>
    <lineage>
        <taxon>Bacteria</taxon>
        <taxon>Bacillati</taxon>
        <taxon>Actinomycetota</taxon>
        <taxon>Actinomycetes</taxon>
        <taxon>Bifidobacteriales</taxon>
        <taxon>Bifidobacteriaceae</taxon>
        <taxon>Bifidobacterium</taxon>
    </lineage>
</organism>
<reference evidence="4 5" key="1">
    <citation type="submission" date="2020-02" db="EMBL/GenBank/DDBJ databases">
        <title>Characterization of phylogenetic diversity of novel bifidobacterial species isolated in Czech ZOOs.</title>
        <authorList>
            <person name="Lugli G.A."/>
            <person name="Vera N.B."/>
            <person name="Ventura M."/>
        </authorList>
    </citation>
    <scope>NUCLEOTIDE SEQUENCE [LARGE SCALE GENOMIC DNA]</scope>
    <source>
        <strain evidence="4 5">DSM 109963</strain>
    </source>
</reference>
<dbReference type="Gene3D" id="2.60.40.10">
    <property type="entry name" value="Immunoglobulins"/>
    <property type="match status" value="1"/>
</dbReference>
<protein>
    <submittedName>
        <fullName evidence="4">Gram-positive pilin backbone subunit 2, Cna-B-like domain-containing protein</fullName>
    </submittedName>
</protein>
<keyword evidence="1" id="KW-0812">Transmembrane</keyword>
<dbReference type="InterPro" id="IPR041033">
    <property type="entry name" value="SpaA_PFL_dom_1"/>
</dbReference>
<keyword evidence="2" id="KW-0732">Signal</keyword>
<keyword evidence="1" id="KW-0472">Membrane</keyword>
<dbReference type="Gene3D" id="2.60.40.740">
    <property type="match status" value="1"/>
</dbReference>
<dbReference type="EMBL" id="JAAIIJ010000010">
    <property type="protein sequence ID" value="NMN02001.1"/>
    <property type="molecule type" value="Genomic_DNA"/>
</dbReference>
<dbReference type="InterPro" id="IPR013783">
    <property type="entry name" value="Ig-like_fold"/>
</dbReference>
<accession>A0ABX1SVZ0</accession>
<keyword evidence="5" id="KW-1185">Reference proteome</keyword>
<dbReference type="Pfam" id="PF17802">
    <property type="entry name" value="SpaA"/>
    <property type="match status" value="1"/>
</dbReference>
<comment type="caution">
    <text evidence="4">The sequence shown here is derived from an EMBL/GenBank/DDBJ whole genome shotgun (WGS) entry which is preliminary data.</text>
</comment>
<keyword evidence="1" id="KW-1133">Transmembrane helix</keyword>
<evidence type="ECO:0000256" key="2">
    <source>
        <dbReference type="SAM" id="SignalP"/>
    </source>
</evidence>
<proteinExistence type="predicted"/>
<evidence type="ECO:0000256" key="1">
    <source>
        <dbReference type="SAM" id="Phobius"/>
    </source>
</evidence>